<organism evidence="2 3">
    <name type="scientific">Kaistella daneshvariae</name>
    <dbReference type="NCBI Taxonomy" id="2487074"/>
    <lineage>
        <taxon>Bacteria</taxon>
        <taxon>Pseudomonadati</taxon>
        <taxon>Bacteroidota</taxon>
        <taxon>Flavobacteriia</taxon>
        <taxon>Flavobacteriales</taxon>
        <taxon>Weeksellaceae</taxon>
        <taxon>Chryseobacterium group</taxon>
        <taxon>Kaistella</taxon>
    </lineage>
</organism>
<keyword evidence="3" id="KW-1185">Reference proteome</keyword>
<evidence type="ECO:0000259" key="1">
    <source>
        <dbReference type="Pfam" id="PF00535"/>
    </source>
</evidence>
<dbReference type="PANTHER" id="PTHR22916">
    <property type="entry name" value="GLYCOSYLTRANSFERASE"/>
    <property type="match status" value="1"/>
</dbReference>
<dbReference type="InterPro" id="IPR001173">
    <property type="entry name" value="Glyco_trans_2-like"/>
</dbReference>
<name>A0ABM7C6N8_9FLAO</name>
<reference evidence="2 3" key="1">
    <citation type="submission" date="2018-11" db="EMBL/GenBank/DDBJ databases">
        <title>Proposal to divide the Flavobacteriaceae and reorganize its genera based on Amino Acid Identity values calculated from whole genome sequences.</title>
        <authorList>
            <person name="Nicholson A.C."/>
            <person name="Gulvik C.A."/>
            <person name="Whitney A.M."/>
            <person name="Humrighouse B.W."/>
            <person name="Bell M."/>
            <person name="Holmes B."/>
            <person name="Steigerwalt A.G."/>
            <person name="Villarma A."/>
            <person name="Sheth M."/>
            <person name="Batra D."/>
            <person name="Pryor J."/>
            <person name="Bernardet J.-F."/>
            <person name="Hugo C."/>
            <person name="Kampfer P."/>
            <person name="Newman J.D."/>
            <person name="McQuiston J.R."/>
        </authorList>
    </citation>
    <scope>NUCLEOTIDE SEQUENCE [LARGE SCALE GENOMIC DNA]</scope>
    <source>
        <strain evidence="2 3">H3001</strain>
    </source>
</reference>
<dbReference type="InterPro" id="IPR029044">
    <property type="entry name" value="Nucleotide-diphossugar_trans"/>
</dbReference>
<dbReference type="Proteomes" id="UP000274483">
    <property type="component" value="Chromosome"/>
</dbReference>
<dbReference type="Pfam" id="PF00535">
    <property type="entry name" value="Glycos_transf_2"/>
    <property type="match status" value="1"/>
</dbReference>
<protein>
    <submittedName>
        <fullName evidence="2">Glycosyltransferase</fullName>
    </submittedName>
</protein>
<evidence type="ECO:0000313" key="2">
    <source>
        <dbReference type="EMBL" id="AZI66633.1"/>
    </source>
</evidence>
<gene>
    <name evidence="2" type="ORF">EIB71_02585</name>
</gene>
<accession>A0ABM7C6N8</accession>
<sequence length="302" mass="35255">MTVSICCITYNHEDYIRKSLESFMMQKCAFSFEVLIHDDASADGTQEIIKEFQEKYPDIIKPIFQTENQYSKKIGSVNAKFNFPRAKGKYIALCEGDDYWTDPLKLQKQVDFLENNPDCSMVFTNAHVSIEDDGKKMNEARGLFQFSESKFFKDFEILENWVVPTASVLFRKKYLDENLKRINNLGNFLYGDIVLFLYLSTKGKLYGMNDPMVVYRRHIGGVTNIKSSIDFDTKYLSHLNLLINTFGNQLKTKKIRRILAKLLLSLSLYNFSKKAYFKSAKFMFRSINHDYKIIKTYLANKL</sequence>
<proteinExistence type="predicted"/>
<dbReference type="SUPFAM" id="SSF53448">
    <property type="entry name" value="Nucleotide-diphospho-sugar transferases"/>
    <property type="match status" value="1"/>
</dbReference>
<dbReference type="Gene3D" id="3.90.550.10">
    <property type="entry name" value="Spore Coat Polysaccharide Biosynthesis Protein SpsA, Chain A"/>
    <property type="match status" value="1"/>
</dbReference>
<feature type="domain" description="Glycosyltransferase 2-like" evidence="1">
    <location>
        <begin position="4"/>
        <end position="174"/>
    </location>
</feature>
<evidence type="ECO:0000313" key="3">
    <source>
        <dbReference type="Proteomes" id="UP000274483"/>
    </source>
</evidence>
<dbReference type="PANTHER" id="PTHR22916:SF3">
    <property type="entry name" value="UDP-GLCNAC:BETAGAL BETA-1,3-N-ACETYLGLUCOSAMINYLTRANSFERASE-LIKE PROTEIN 1"/>
    <property type="match status" value="1"/>
</dbReference>
<dbReference type="RefSeq" id="WP_124757228.1">
    <property type="nucleotide sequence ID" value="NZ_CP034158.1"/>
</dbReference>
<dbReference type="EMBL" id="CP034158">
    <property type="protein sequence ID" value="AZI66633.1"/>
    <property type="molecule type" value="Genomic_DNA"/>
</dbReference>